<evidence type="ECO:0000313" key="1">
    <source>
        <dbReference type="EMBL" id="GGM23207.1"/>
    </source>
</evidence>
<reference evidence="1" key="1">
    <citation type="journal article" date="2014" name="Int. J. Syst. Evol. Microbiol.">
        <title>Complete genome sequence of Corynebacterium casei LMG S-19264T (=DSM 44701T), isolated from a smear-ripened cheese.</title>
        <authorList>
            <consortium name="US DOE Joint Genome Institute (JGI-PGF)"/>
            <person name="Walter F."/>
            <person name="Albersmeier A."/>
            <person name="Kalinowski J."/>
            <person name="Ruckert C."/>
        </authorList>
    </citation>
    <scope>NUCLEOTIDE SEQUENCE</scope>
    <source>
        <strain evidence="1">JCM 19831</strain>
    </source>
</reference>
<reference evidence="1" key="2">
    <citation type="submission" date="2020-09" db="EMBL/GenBank/DDBJ databases">
        <authorList>
            <person name="Sun Q."/>
            <person name="Ohkuma M."/>
        </authorList>
    </citation>
    <scope>NUCLEOTIDE SEQUENCE</scope>
    <source>
        <strain evidence="1">JCM 19831</strain>
    </source>
</reference>
<keyword evidence="2" id="KW-1185">Reference proteome</keyword>
<dbReference type="RefSeq" id="WP_190249992.1">
    <property type="nucleotide sequence ID" value="NZ_BMPI01000010.1"/>
</dbReference>
<proteinExistence type="predicted"/>
<sequence>MRRRSIEFQPGTRVHYHGHMVAEHGIYTVGPRCPCDPCWAAEIDFGVYADVYHVLLRDGRPVLEHVDERSLTALPDD</sequence>
<accession>A0A917THK3</accession>
<dbReference type="EMBL" id="BMPI01000010">
    <property type="protein sequence ID" value="GGM23207.1"/>
    <property type="molecule type" value="Genomic_DNA"/>
</dbReference>
<gene>
    <name evidence="1" type="ORF">GCM10007977_025510</name>
</gene>
<name>A0A917THK3_9ACTN</name>
<dbReference type="AlphaFoldDB" id="A0A917THK3"/>
<protein>
    <submittedName>
        <fullName evidence="1">Uncharacterized protein</fullName>
    </submittedName>
</protein>
<evidence type="ECO:0000313" key="2">
    <source>
        <dbReference type="Proteomes" id="UP000642070"/>
    </source>
</evidence>
<comment type="caution">
    <text evidence="1">The sequence shown here is derived from an EMBL/GenBank/DDBJ whole genome shotgun (WGS) entry which is preliminary data.</text>
</comment>
<organism evidence="1 2">
    <name type="scientific">Dactylosporangium sucinum</name>
    <dbReference type="NCBI Taxonomy" id="1424081"/>
    <lineage>
        <taxon>Bacteria</taxon>
        <taxon>Bacillati</taxon>
        <taxon>Actinomycetota</taxon>
        <taxon>Actinomycetes</taxon>
        <taxon>Micromonosporales</taxon>
        <taxon>Micromonosporaceae</taxon>
        <taxon>Dactylosporangium</taxon>
    </lineage>
</organism>
<dbReference type="Proteomes" id="UP000642070">
    <property type="component" value="Unassembled WGS sequence"/>
</dbReference>